<dbReference type="EMBL" id="AP014862">
    <property type="protein sequence ID" value="BAU74939.1"/>
    <property type="molecule type" value="Genomic_DNA"/>
</dbReference>
<name>A0AAD1FGC5_METFU</name>
<evidence type="ECO:0000259" key="14">
    <source>
        <dbReference type="Pfam" id="PF12806"/>
    </source>
</evidence>
<feature type="domain" description="Acyl-CoA oxidase/dehydrogenase middle" evidence="12">
    <location>
        <begin position="163"/>
        <end position="272"/>
    </location>
</feature>
<dbReference type="InterPro" id="IPR006091">
    <property type="entry name" value="Acyl-CoA_Oxase/DH_mid-dom"/>
</dbReference>
<dbReference type="InterPro" id="IPR025878">
    <property type="entry name" value="Acyl-CoA_dh-like_C_dom"/>
</dbReference>
<dbReference type="InterPro" id="IPR046373">
    <property type="entry name" value="Acyl-CoA_Oxase/DH_mid-dom_sf"/>
</dbReference>
<dbReference type="InterPro" id="IPR009100">
    <property type="entry name" value="AcylCoA_DH/oxidase_NM_dom_sf"/>
</dbReference>
<dbReference type="PANTHER" id="PTHR42803">
    <property type="entry name" value="ACYL-COA DEHYDROGENASE"/>
    <property type="match status" value="1"/>
</dbReference>
<dbReference type="Proteomes" id="UP000218554">
    <property type="component" value="Chromosome"/>
</dbReference>
<dbReference type="InterPro" id="IPR052166">
    <property type="entry name" value="Diverse_Acyl-CoA_DH"/>
</dbReference>
<dbReference type="GO" id="GO:0016627">
    <property type="term" value="F:oxidoreductase activity, acting on the CH-CH group of donors"/>
    <property type="evidence" value="ECO:0007669"/>
    <property type="project" value="InterPro"/>
</dbReference>
<dbReference type="RefSeq" id="WP_003448114.1">
    <property type="nucleotide sequence ID" value="NZ_AJMR01000009.1"/>
</dbReference>
<dbReference type="Pfam" id="PF02771">
    <property type="entry name" value="Acyl-CoA_dh_N"/>
    <property type="match status" value="1"/>
</dbReference>
<organism evidence="15 16">
    <name type="scientific">Metapseudomonas furukawaii</name>
    <name type="common">Pseudomonas furukawaii</name>
    <dbReference type="NCBI Taxonomy" id="1149133"/>
    <lineage>
        <taxon>Bacteria</taxon>
        <taxon>Pseudomonadati</taxon>
        <taxon>Pseudomonadota</taxon>
        <taxon>Gammaproteobacteria</taxon>
        <taxon>Pseudomonadales</taxon>
        <taxon>Pseudomonadaceae</taxon>
        <taxon>Metapseudomonas</taxon>
    </lineage>
</organism>
<evidence type="ECO:0000259" key="11">
    <source>
        <dbReference type="Pfam" id="PF00441"/>
    </source>
</evidence>
<keyword evidence="3 10" id="KW-0285">Flavoprotein</keyword>
<evidence type="ECO:0000256" key="5">
    <source>
        <dbReference type="ARBA" id="ARBA00023002"/>
    </source>
</evidence>
<evidence type="ECO:0000256" key="10">
    <source>
        <dbReference type="RuleBase" id="RU362125"/>
    </source>
</evidence>
<evidence type="ECO:0000256" key="3">
    <source>
        <dbReference type="ARBA" id="ARBA00022630"/>
    </source>
</evidence>
<feature type="domain" description="Acyl-CoA dehydrogenase/oxidase C-terminal" evidence="11">
    <location>
        <begin position="283"/>
        <end position="451"/>
    </location>
</feature>
<comment type="catalytic activity">
    <reaction evidence="6">
        <text>3-(methylsulfanyl)propanoyl-CoA + oxidized [electron-transfer flavoprotein] + H(+) = 3-(methylsulfanyl)acryloyl-CoA + reduced [electron-transfer flavoprotein]</text>
        <dbReference type="Rhea" id="RHEA:52612"/>
        <dbReference type="Rhea" id="RHEA-COMP:10685"/>
        <dbReference type="Rhea" id="RHEA-COMP:10686"/>
        <dbReference type="ChEBI" id="CHEBI:15378"/>
        <dbReference type="ChEBI" id="CHEBI:57692"/>
        <dbReference type="ChEBI" id="CHEBI:58307"/>
        <dbReference type="ChEBI" id="CHEBI:82815"/>
        <dbReference type="ChEBI" id="CHEBI:84994"/>
        <dbReference type="EC" id="1.3.99.41"/>
    </reaction>
    <physiologicalReaction direction="left-to-right" evidence="6">
        <dbReference type="Rhea" id="RHEA:52613"/>
    </physiologicalReaction>
</comment>
<evidence type="ECO:0000256" key="6">
    <source>
        <dbReference type="ARBA" id="ARBA00051388"/>
    </source>
</evidence>
<accession>A0AAD1FGC5</accession>
<evidence type="ECO:0000256" key="8">
    <source>
        <dbReference type="ARBA" id="ARBA00066694"/>
    </source>
</evidence>
<keyword evidence="4 10" id="KW-0274">FAD</keyword>
<feature type="domain" description="Acetyl-CoA dehydrogenase-like C-terminal" evidence="14">
    <location>
        <begin position="468"/>
        <end position="585"/>
    </location>
</feature>
<dbReference type="Gene3D" id="1.20.140.10">
    <property type="entry name" value="Butyryl-CoA Dehydrogenase, subunit A, domain 3"/>
    <property type="match status" value="1"/>
</dbReference>
<evidence type="ECO:0000259" key="12">
    <source>
        <dbReference type="Pfam" id="PF02770"/>
    </source>
</evidence>
<keyword evidence="5 10" id="KW-0560">Oxidoreductase</keyword>
<dbReference type="Pfam" id="PF12806">
    <property type="entry name" value="Acyl-CoA_dh_C"/>
    <property type="match status" value="1"/>
</dbReference>
<reference evidence="15 16" key="2">
    <citation type="journal article" date="2017" name="Int. J. Syst. Evol. Microbiol.">
        <title>Pseudomonas furukawaii sp. nov., a polychlorinated biphenyl-degrading bacterium isolated from biphenyl-contaminated soil in Japan.</title>
        <authorList>
            <person name="Kimura N."/>
            <person name="Watanabe T."/>
            <person name="Suenaga H."/>
            <person name="Fujihara H."/>
            <person name="Futagami T."/>
            <person name="Goto M."/>
            <person name="Hanada S."/>
            <person name="Hirose J."/>
        </authorList>
    </citation>
    <scope>NUCLEOTIDE SEQUENCE [LARGE SCALE GENOMIC DNA]</scope>
    <source>
        <strain evidence="16">DSM 10086 / NBRC 110670 / KF707</strain>
    </source>
</reference>
<dbReference type="Gene3D" id="1.10.540.10">
    <property type="entry name" value="Acyl-CoA dehydrogenase/oxidase, N-terminal domain"/>
    <property type="match status" value="1"/>
</dbReference>
<evidence type="ECO:0000256" key="1">
    <source>
        <dbReference type="ARBA" id="ARBA00001974"/>
    </source>
</evidence>
<dbReference type="InterPro" id="IPR037069">
    <property type="entry name" value="AcylCoA_DH/ox_N_sf"/>
</dbReference>
<sequence length="590" mass="63312">MSQYKAPLRDIQFLLNDVFDAGTQWAALPEIAGNLDLDTAAAILEEAGKLASESLAPLNRSGDEEGAQWNEGVVTTPAGFKEAYATYAEGGWVGLSGNPQFGGMGMPKMLAVHVEEMLYAANSSFTLYSVLSSGACLALDTHASAELKDTYLPPMYEGRWAGSMCLTEAHAGTDLGLIRTKAEPRADGSYAITGSKIFITGGEQDLTENIIHLVLAKLPDAPAGPKGISLFLVPKVLVKADGSLGERNAVSCGSIEHKMGIKASATCVMNFDGATGWLVGEPNKGLAAMFTMMNYERLSIGIQGIGCAEASYQAAVAYARDRLQSRAPGGPVAKDKAADPIIVHPDVRRMLLTMKAFNEGGRALATYVGAQLDQAKYGTDADARAAAQARVALLTPVAKAFFTDTGLESCVQGQQVLGGHGFIREWGQEQLVRDVRIAQIYEGTNGIQALDLLGRKVVADGGKALDDFLAEIREFARQPGVEYRDALLEAVKQLEETSQWVRDQAGNDPRQIGAASVEYLHLFGYVTYAYLWSKMASVARARLDSDPDFHSAKLATARFYFNRLLPRIEGLIACLRGGADSLYELGAEQF</sequence>
<dbReference type="InterPro" id="IPR036250">
    <property type="entry name" value="AcylCo_DH-like_C"/>
</dbReference>
<evidence type="ECO:0000256" key="9">
    <source>
        <dbReference type="ARBA" id="ARBA00069043"/>
    </source>
</evidence>
<dbReference type="Pfam" id="PF02770">
    <property type="entry name" value="Acyl-CoA_dh_M"/>
    <property type="match status" value="1"/>
</dbReference>
<evidence type="ECO:0000256" key="4">
    <source>
        <dbReference type="ARBA" id="ARBA00022827"/>
    </source>
</evidence>
<dbReference type="EC" id="1.3.99.41" evidence="8"/>
<dbReference type="InterPro" id="IPR009075">
    <property type="entry name" value="AcylCo_DH/oxidase_C"/>
</dbReference>
<evidence type="ECO:0000256" key="7">
    <source>
        <dbReference type="ARBA" id="ARBA00058683"/>
    </source>
</evidence>
<dbReference type="InterPro" id="IPR013786">
    <property type="entry name" value="AcylCoA_DH/ox_N"/>
</dbReference>
<keyword evidence="16" id="KW-1185">Reference proteome</keyword>
<dbReference type="AlphaFoldDB" id="A0AAD1FGC5"/>
<dbReference type="FunFam" id="2.40.110.10:FF:000031">
    <property type="entry name" value="Acyl-CoA dehydrogenase, putative"/>
    <property type="match status" value="1"/>
</dbReference>
<dbReference type="Gene3D" id="2.40.110.10">
    <property type="entry name" value="Butyryl-CoA Dehydrogenase, subunit A, domain 2"/>
    <property type="match status" value="1"/>
</dbReference>
<gene>
    <name evidence="15" type="ORF">KF707C_32510</name>
</gene>
<dbReference type="SUPFAM" id="SSF47203">
    <property type="entry name" value="Acyl-CoA dehydrogenase C-terminal domain-like"/>
    <property type="match status" value="1"/>
</dbReference>
<proteinExistence type="inferred from homology"/>
<comment type="similarity">
    <text evidence="2 10">Belongs to the acyl-CoA dehydrogenase family.</text>
</comment>
<dbReference type="KEGG" id="pfuw:KF707C_32510"/>
<dbReference type="GO" id="GO:0050660">
    <property type="term" value="F:flavin adenine dinucleotide binding"/>
    <property type="evidence" value="ECO:0007669"/>
    <property type="project" value="InterPro"/>
</dbReference>
<comment type="function">
    <text evidence="7">Involved in the assimilation of dimethylsulphoniopropionate (DMSP), an important compound in the fixation of carbon in marine phytoplankton, by mediating the conversion of 3-(methylthio)propanoyl-CoA (MMPA-CoA) to 3-(methylthio)acryloyl-CoA (MTA-CoA).</text>
</comment>
<evidence type="ECO:0000313" key="15">
    <source>
        <dbReference type="EMBL" id="BAU74939.1"/>
    </source>
</evidence>
<feature type="domain" description="Acyl-CoA dehydrogenase/oxidase N-terminal" evidence="13">
    <location>
        <begin position="41"/>
        <end position="158"/>
    </location>
</feature>
<dbReference type="PANTHER" id="PTHR42803:SF1">
    <property type="entry name" value="BROAD-SPECIFICITY LINEAR ACYL-COA DEHYDROGENASE FADE5"/>
    <property type="match status" value="1"/>
</dbReference>
<evidence type="ECO:0000313" key="16">
    <source>
        <dbReference type="Proteomes" id="UP000218554"/>
    </source>
</evidence>
<evidence type="ECO:0000256" key="2">
    <source>
        <dbReference type="ARBA" id="ARBA00009347"/>
    </source>
</evidence>
<reference evidence="16" key="1">
    <citation type="submission" date="2015-05" db="EMBL/GenBank/DDBJ databases">
        <title>Draft genome sequencing of a biphenyl-degrading bacterium, Pseudomonas balearica KF707 (=NBRC110670).</title>
        <authorList>
            <person name="Kimura N."/>
            <person name="Hirose J."/>
            <person name="Watanabe T."/>
            <person name="Suenaga H."/>
            <person name="Fujihara H."/>
            <person name="Noguchi M."/>
            <person name="Hashimoto M."/>
            <person name="Shimodaira J."/>
            <person name="Tsuchikane K."/>
            <person name="Hosoyama A."/>
            <person name="Yamazoe A."/>
            <person name="Fujita N."/>
            <person name="Furukawa K."/>
        </authorList>
    </citation>
    <scope>NUCLEOTIDE SEQUENCE [LARGE SCALE GENOMIC DNA]</scope>
    <source>
        <strain evidence="16">DSM 10086 / NBRC 110670 / KF707</strain>
    </source>
</reference>
<evidence type="ECO:0000259" key="13">
    <source>
        <dbReference type="Pfam" id="PF02771"/>
    </source>
</evidence>
<comment type="cofactor">
    <cofactor evidence="1 10">
        <name>FAD</name>
        <dbReference type="ChEBI" id="CHEBI:57692"/>
    </cofactor>
</comment>
<protein>
    <recommendedName>
        <fullName evidence="9">3-methylmercaptopropionyl-CoA dehydrogenase</fullName>
        <ecNumber evidence="8">1.3.99.41</ecNumber>
    </recommendedName>
</protein>
<dbReference type="SUPFAM" id="SSF56645">
    <property type="entry name" value="Acyl-CoA dehydrogenase NM domain-like"/>
    <property type="match status" value="1"/>
</dbReference>
<dbReference type="Pfam" id="PF00441">
    <property type="entry name" value="Acyl-CoA_dh_1"/>
    <property type="match status" value="1"/>
</dbReference>